<gene>
    <name evidence="1" type="ORF">CANINC_002692</name>
</gene>
<organism evidence="1 2">
    <name type="scientific">Pichia inconspicua</name>
    <dbReference type="NCBI Taxonomy" id="52247"/>
    <lineage>
        <taxon>Eukaryota</taxon>
        <taxon>Fungi</taxon>
        <taxon>Dikarya</taxon>
        <taxon>Ascomycota</taxon>
        <taxon>Saccharomycotina</taxon>
        <taxon>Pichiomycetes</taxon>
        <taxon>Pichiales</taxon>
        <taxon>Pichiaceae</taxon>
        <taxon>Pichia</taxon>
    </lineage>
</organism>
<comment type="caution">
    <text evidence="1">The sequence shown here is derived from an EMBL/GenBank/DDBJ whole genome shotgun (WGS) entry which is preliminary data.</text>
</comment>
<reference evidence="1 2" key="1">
    <citation type="journal article" date="2019" name="Front. Genet.">
        <title>Whole-Genome Sequencing of the Opportunistic Yeast Pathogen Candida inconspicua Uncovers Its Hybrid Origin.</title>
        <authorList>
            <person name="Mixao V."/>
            <person name="Hansen A.P."/>
            <person name="Saus E."/>
            <person name="Boekhout T."/>
            <person name="Lass-Florl C."/>
            <person name="Gabaldon T."/>
        </authorList>
    </citation>
    <scope>NUCLEOTIDE SEQUENCE [LARGE SCALE GENOMIC DNA]</scope>
    <source>
        <strain evidence="1 2">CBS 180</strain>
    </source>
</reference>
<keyword evidence="2" id="KW-1185">Reference proteome</keyword>
<sequence length="239" mass="28235">MERFQIDDSDFQISPEELRNAPYEFPDSTTALITKNTPLCTDYTELKGVNNDLYVIGQLKGLGKKRTTYKCEYFSLTYWHSSSYFGHIMKSRPGVMVQCHNTNLFNSKTPIKGMVPTILQNRTHPFKFAVYRTKMKKILRRKFLNAFMENESLKQNYAGFFRFLCYLYPESKLDLEDFEKHLVNALKRVSELDLKELEKESDHINSKIPWYDVNKILSRNNITDFGITRQLPKKQKRKI</sequence>
<dbReference type="Proteomes" id="UP000307173">
    <property type="component" value="Unassembled WGS sequence"/>
</dbReference>
<accession>A0A4T0X1T9</accession>
<protein>
    <submittedName>
        <fullName evidence="1">Uncharacterized protein</fullName>
    </submittedName>
</protein>
<dbReference type="AlphaFoldDB" id="A0A4T0X1T9"/>
<dbReference type="EMBL" id="SELW01000417">
    <property type="protein sequence ID" value="TID28100.1"/>
    <property type="molecule type" value="Genomic_DNA"/>
</dbReference>
<evidence type="ECO:0000313" key="2">
    <source>
        <dbReference type="Proteomes" id="UP000307173"/>
    </source>
</evidence>
<proteinExistence type="predicted"/>
<evidence type="ECO:0000313" key="1">
    <source>
        <dbReference type="EMBL" id="TID28100.1"/>
    </source>
</evidence>
<name>A0A4T0X1T9_9ASCO</name>
<dbReference type="OrthoDB" id="3991628at2759"/>